<dbReference type="PIRSF" id="PIRSF006060">
    <property type="entry name" value="AA_transporter"/>
    <property type="match status" value="1"/>
</dbReference>
<evidence type="ECO:0000256" key="5">
    <source>
        <dbReference type="ARBA" id="ARBA00022989"/>
    </source>
</evidence>
<keyword evidence="3 8" id="KW-0812">Transmembrane</keyword>
<gene>
    <name evidence="10" type="ORF">FRX48_03785</name>
</gene>
<evidence type="ECO:0000256" key="3">
    <source>
        <dbReference type="ARBA" id="ARBA00022692"/>
    </source>
</evidence>
<feature type="transmembrane region" description="Helical" evidence="8">
    <location>
        <begin position="58"/>
        <end position="77"/>
    </location>
</feature>
<keyword evidence="5 8" id="KW-1133">Transmembrane helix</keyword>
<feature type="transmembrane region" description="Helical" evidence="8">
    <location>
        <begin position="83"/>
        <end position="104"/>
    </location>
</feature>
<evidence type="ECO:0000256" key="8">
    <source>
        <dbReference type="SAM" id="Phobius"/>
    </source>
</evidence>
<keyword evidence="6 8" id="KW-0472">Membrane</keyword>
<comment type="caution">
    <text evidence="10">The sequence shown here is derived from an EMBL/GenBank/DDBJ whole genome shotgun (WGS) entry which is preliminary data.</text>
</comment>
<feature type="transmembrane region" description="Helical" evidence="8">
    <location>
        <begin position="391"/>
        <end position="412"/>
    </location>
</feature>
<feature type="compositionally biased region" description="Basic and acidic residues" evidence="7">
    <location>
        <begin position="15"/>
        <end position="28"/>
    </location>
</feature>
<keyword evidence="4" id="KW-0029">Amino-acid transport</keyword>
<keyword evidence="2" id="KW-0813">Transport</keyword>
<dbReference type="GO" id="GO:0016020">
    <property type="term" value="C:membrane"/>
    <property type="evidence" value="ECO:0007669"/>
    <property type="project" value="UniProtKB-SubCell"/>
</dbReference>
<dbReference type="PANTHER" id="PTHR43341:SF36">
    <property type="entry name" value="PROLINE-SPECIFIC PERMEASE"/>
    <property type="match status" value="1"/>
</dbReference>
<evidence type="ECO:0000256" key="2">
    <source>
        <dbReference type="ARBA" id="ARBA00022448"/>
    </source>
</evidence>
<evidence type="ECO:0000256" key="6">
    <source>
        <dbReference type="ARBA" id="ARBA00023136"/>
    </source>
</evidence>
<feature type="domain" description="Amino acid permease/ SLC12A" evidence="9">
    <location>
        <begin position="55"/>
        <end position="519"/>
    </location>
</feature>
<evidence type="ECO:0000313" key="11">
    <source>
        <dbReference type="Proteomes" id="UP000324767"/>
    </source>
</evidence>
<comment type="subcellular location">
    <subcellularLocation>
        <location evidence="1">Membrane</location>
        <topology evidence="1">Multi-pass membrane protein</topology>
    </subcellularLocation>
</comment>
<evidence type="ECO:0000256" key="4">
    <source>
        <dbReference type="ARBA" id="ARBA00022970"/>
    </source>
</evidence>
<evidence type="ECO:0000313" key="10">
    <source>
        <dbReference type="EMBL" id="KAA6412793.1"/>
    </source>
</evidence>
<feature type="transmembrane region" description="Helical" evidence="8">
    <location>
        <begin position="289"/>
        <end position="308"/>
    </location>
</feature>
<feature type="transmembrane region" description="Helical" evidence="8">
    <location>
        <begin position="199"/>
        <end position="217"/>
    </location>
</feature>
<feature type="transmembrane region" description="Helical" evidence="8">
    <location>
        <begin position="418"/>
        <end position="441"/>
    </location>
</feature>
<dbReference type="InterPro" id="IPR050524">
    <property type="entry name" value="APC_YAT"/>
</dbReference>
<evidence type="ECO:0000256" key="7">
    <source>
        <dbReference type="SAM" id="MobiDB-lite"/>
    </source>
</evidence>
<dbReference type="InterPro" id="IPR004841">
    <property type="entry name" value="AA-permease/SLC12A_dom"/>
</dbReference>
<dbReference type="Gene3D" id="1.20.1740.10">
    <property type="entry name" value="Amino acid/polyamine transporter I"/>
    <property type="match status" value="1"/>
</dbReference>
<dbReference type="FunFam" id="1.20.1740.10:FF:000006">
    <property type="entry name" value="General amino acid permease"/>
    <property type="match status" value="1"/>
</dbReference>
<dbReference type="Proteomes" id="UP000324767">
    <property type="component" value="Unassembled WGS sequence"/>
</dbReference>
<feature type="region of interest" description="Disordered" evidence="7">
    <location>
        <begin position="1"/>
        <end position="28"/>
    </location>
</feature>
<feature type="transmembrane region" description="Helical" evidence="8">
    <location>
        <begin position="346"/>
        <end position="371"/>
    </location>
</feature>
<name>A0A5M8PVS4_9LECA</name>
<evidence type="ECO:0000256" key="1">
    <source>
        <dbReference type="ARBA" id="ARBA00004141"/>
    </source>
</evidence>
<protein>
    <submittedName>
        <fullName evidence="10">Proline-specific permease</fullName>
    </submittedName>
</protein>
<feature type="transmembrane region" description="Helical" evidence="8">
    <location>
        <begin position="138"/>
        <end position="159"/>
    </location>
</feature>
<feature type="transmembrane region" description="Helical" evidence="8">
    <location>
        <begin position="493"/>
        <end position="511"/>
    </location>
</feature>
<organism evidence="10 11">
    <name type="scientific">Lasallia pustulata</name>
    <dbReference type="NCBI Taxonomy" id="136370"/>
    <lineage>
        <taxon>Eukaryota</taxon>
        <taxon>Fungi</taxon>
        <taxon>Dikarya</taxon>
        <taxon>Ascomycota</taxon>
        <taxon>Pezizomycotina</taxon>
        <taxon>Lecanoromycetes</taxon>
        <taxon>OSLEUM clade</taxon>
        <taxon>Umbilicariomycetidae</taxon>
        <taxon>Umbilicariales</taxon>
        <taxon>Umbilicariaceae</taxon>
        <taxon>Lasallia</taxon>
    </lineage>
</organism>
<reference evidence="10 11" key="1">
    <citation type="submission" date="2019-09" db="EMBL/GenBank/DDBJ databases">
        <title>The hologenome of the rock-dwelling lichen Lasallia pustulata.</title>
        <authorList>
            <person name="Greshake Tzovaras B."/>
            <person name="Segers F."/>
            <person name="Bicker A."/>
            <person name="Dal Grande F."/>
            <person name="Otte J."/>
            <person name="Hankeln T."/>
            <person name="Schmitt I."/>
            <person name="Ebersberger I."/>
        </authorList>
    </citation>
    <scope>NUCLEOTIDE SEQUENCE [LARGE SCALE GENOMIC DNA]</scope>
    <source>
        <strain evidence="10">A1-1</strain>
    </source>
</reference>
<dbReference type="GO" id="GO:0015171">
    <property type="term" value="F:amino acid transmembrane transporter activity"/>
    <property type="evidence" value="ECO:0007669"/>
    <property type="project" value="TreeGrafter"/>
</dbReference>
<dbReference type="EMBL" id="VXIT01000005">
    <property type="protein sequence ID" value="KAA6412793.1"/>
    <property type="molecule type" value="Genomic_DNA"/>
</dbReference>
<dbReference type="AlphaFoldDB" id="A0A5M8PVS4"/>
<accession>A0A5M8PVS4</accession>
<proteinExistence type="predicted"/>
<evidence type="ECO:0000259" key="9">
    <source>
        <dbReference type="Pfam" id="PF00324"/>
    </source>
</evidence>
<sequence>MFGSAKRAAQTVQIEGERGSDEDREKHTDGVAVLEAPASGDPHYGTTRRALKSRHIQLIALGGCIGTGLFVGTGSTLSTVGPAPLFMAFVVISGVVWSVMNALAEMTSYLPVQGVSVPYYINRFFEPSLAFAAGWNYWYSYSMLVAAEVSAASVVIQYWTTSVPVAVWITIILVVIVCLNTFVVSWYGESEFWFASIKIIAILGLIILGIVLFFGGGPNHDRLGFRYWKNPPGAFKSYAAPGNTGKFLAFWTALVRSGFAFVLSPELVTIAAGETEAPRRNIPKAGRRFIYRLIVFYILGTLVISVIVSSDDPDLLKAVNSGKTNAGASPFVLGIQRAGIPVLNHIINAVILTSAWSAGNSFLFAGSRSLYSLAITNQAPKIFRTCNKHGVPYLAVMFTAALACLVYLSVSAGSATVFAWFLNLTTISGFIAWIVLFMGYIRFRKALIYHNMLDARPYKTPLQPYTTWATLILLVLICLTNGFQVFFPGKFSAASFLAAYITLPIFVVLYLGHKIWFRTPWVYPVSKVDIFSGKDDADRLEEEDVPPVPKNVFEKVWFWIA</sequence>
<feature type="transmembrane region" description="Helical" evidence="8">
    <location>
        <begin position="462"/>
        <end position="487"/>
    </location>
</feature>
<dbReference type="Pfam" id="PF00324">
    <property type="entry name" value="AA_permease"/>
    <property type="match status" value="1"/>
</dbReference>
<dbReference type="PANTHER" id="PTHR43341">
    <property type="entry name" value="AMINO ACID PERMEASE"/>
    <property type="match status" value="1"/>
</dbReference>
<dbReference type="OrthoDB" id="3900342at2759"/>
<feature type="transmembrane region" description="Helical" evidence="8">
    <location>
        <begin position="248"/>
        <end position="268"/>
    </location>
</feature>
<feature type="transmembrane region" description="Helical" evidence="8">
    <location>
        <begin position="165"/>
        <end position="187"/>
    </location>
</feature>